<protein>
    <recommendedName>
        <fullName evidence="3">Siphovirus Gp157 family protein</fullName>
    </recommendedName>
</protein>
<dbReference type="InterPro" id="IPR008840">
    <property type="entry name" value="Sipho_Gp157"/>
</dbReference>
<evidence type="ECO:0000313" key="1">
    <source>
        <dbReference type="EMBL" id="PSH68562.1"/>
    </source>
</evidence>
<comment type="caution">
    <text evidence="1">The sequence shown here is derived from an EMBL/GenBank/DDBJ whole genome shotgun (WGS) entry which is preliminary data.</text>
</comment>
<gene>
    <name evidence="1" type="ORF">CU102_12420</name>
</gene>
<reference evidence="2" key="1">
    <citation type="submission" date="2017-11" db="EMBL/GenBank/DDBJ databases">
        <authorList>
            <person name="Kuznetsova I."/>
            <person name="Sazanova A."/>
            <person name="Chirak E."/>
            <person name="Safronova V."/>
            <person name="Willems A."/>
        </authorList>
    </citation>
    <scope>NUCLEOTIDE SEQUENCE [LARGE SCALE GENOMIC DNA]</scope>
    <source>
        <strain evidence="2">STM 196</strain>
    </source>
</reference>
<proteinExistence type="predicted"/>
<keyword evidence="2" id="KW-1185">Reference proteome</keyword>
<evidence type="ECO:0008006" key="3">
    <source>
        <dbReference type="Google" id="ProtNLM"/>
    </source>
</evidence>
<organism evidence="1 2">
    <name type="scientific">Phyllobacterium brassicacearum</name>
    <dbReference type="NCBI Taxonomy" id="314235"/>
    <lineage>
        <taxon>Bacteria</taxon>
        <taxon>Pseudomonadati</taxon>
        <taxon>Pseudomonadota</taxon>
        <taxon>Alphaproteobacteria</taxon>
        <taxon>Hyphomicrobiales</taxon>
        <taxon>Phyllobacteriaceae</taxon>
        <taxon>Phyllobacterium</taxon>
    </lineage>
</organism>
<dbReference type="RefSeq" id="WP_106711419.1">
    <property type="nucleotide sequence ID" value="NZ_PGGO01000008.1"/>
</dbReference>
<dbReference type="Proteomes" id="UP000241444">
    <property type="component" value="Unassembled WGS sequence"/>
</dbReference>
<evidence type="ECO:0000313" key="2">
    <source>
        <dbReference type="Proteomes" id="UP000241444"/>
    </source>
</evidence>
<accession>A0A2P7BQ46</accession>
<dbReference type="Pfam" id="PF05565">
    <property type="entry name" value="Sipho_Gp157"/>
    <property type="match status" value="1"/>
</dbReference>
<name>A0A2P7BQ46_9HYPH</name>
<sequence>MSDASHTLLRQTEAVKRLLASLRESGDADDQEIVETAIEGETSFFEAMAAAMDANDEDDVLIIGLKAKEEAYAGRRRAIEQRIEQRRAAMEQAMMVTEQEKITLPTATIFLSKRKPNIVIDNEADIPATFWTLPKVEPKLDKKALKEALEAKEEVPGAHLDNGSISINIRRK</sequence>
<dbReference type="OrthoDB" id="8117277at2"/>
<dbReference type="EMBL" id="PGGO01000008">
    <property type="protein sequence ID" value="PSH68562.1"/>
    <property type="molecule type" value="Genomic_DNA"/>
</dbReference>
<dbReference type="AlphaFoldDB" id="A0A2P7BQ46"/>